<evidence type="ECO:0000313" key="3">
    <source>
        <dbReference type="Proteomes" id="UP000054422"/>
    </source>
</evidence>
<dbReference type="InterPro" id="IPR035985">
    <property type="entry name" value="Ubiquitin-activating_enz"/>
</dbReference>
<name>A0A0A2SXQ9_9GAMM</name>
<accession>A0A0A2SXQ9</accession>
<sequence length="322" mass="36167">MLIKKLNTLPQTPEANTVYILEPCNSNPDYYDERTNRNIGWISEEEQQILKGKTIGIAGCGGMGGLLAQTFLRCGVGTIKIADNSYFDNTNINRQLAATRFSSGTQKALSTAKILRETTDDATIHVYPEGIQENTAAEFVDGCDLVCDQIEFWSVGARILLHLHAYEKNITIYNANTIGFGTRLFHFTRDSMSMEECLGMSYAEARELEQKLNAKAANFEEKSRVMQVVINGLMPKIPDYASTANHSYSHSSVFYQRLQQEEVVSIMASNCPMAAGFLANQVILYLLKDSTIRRDIKLPPLMPKYVYFDAAHMEIKVCELNR</sequence>
<evidence type="ECO:0000313" key="2">
    <source>
        <dbReference type="EMBL" id="KGP64239.1"/>
    </source>
</evidence>
<dbReference type="SUPFAM" id="SSF69572">
    <property type="entry name" value="Activating enzymes of the ubiquitin-like proteins"/>
    <property type="match status" value="1"/>
</dbReference>
<organism evidence="2 3">
    <name type="scientific">Legionella norrlandica</name>
    <dbReference type="NCBI Taxonomy" id="1498499"/>
    <lineage>
        <taxon>Bacteria</taxon>
        <taxon>Pseudomonadati</taxon>
        <taxon>Pseudomonadota</taxon>
        <taxon>Gammaproteobacteria</taxon>
        <taxon>Legionellales</taxon>
        <taxon>Legionellaceae</taxon>
        <taxon>Legionella</taxon>
    </lineage>
</organism>
<protein>
    <recommendedName>
        <fullName evidence="1">THIF-type NAD/FAD binding fold domain-containing protein</fullName>
    </recommendedName>
</protein>
<dbReference type="Pfam" id="PF00899">
    <property type="entry name" value="ThiF"/>
    <property type="match status" value="1"/>
</dbReference>
<dbReference type="GO" id="GO:0008641">
    <property type="term" value="F:ubiquitin-like modifier activating enzyme activity"/>
    <property type="evidence" value="ECO:0007669"/>
    <property type="project" value="InterPro"/>
</dbReference>
<comment type="caution">
    <text evidence="2">The sequence shown here is derived from an EMBL/GenBank/DDBJ whole genome shotgun (WGS) entry which is preliminary data.</text>
</comment>
<dbReference type="RefSeq" id="WP_052117512.1">
    <property type="nucleotide sequence ID" value="NZ_JNCF01000003.1"/>
</dbReference>
<gene>
    <name evidence="2" type="ORF">EP47_04080</name>
</gene>
<proteinExistence type="predicted"/>
<dbReference type="GO" id="GO:0061504">
    <property type="term" value="P:cyclic threonylcarbamoyladenosine biosynthetic process"/>
    <property type="evidence" value="ECO:0007669"/>
    <property type="project" value="TreeGrafter"/>
</dbReference>
<dbReference type="InterPro" id="IPR045886">
    <property type="entry name" value="ThiF/MoeB/HesA"/>
</dbReference>
<dbReference type="PANTHER" id="PTHR43267:SF1">
    <property type="entry name" value="TRNA THREONYLCARBAMOYLADENOSINE DEHYDRATASE"/>
    <property type="match status" value="1"/>
</dbReference>
<dbReference type="Proteomes" id="UP000054422">
    <property type="component" value="Unassembled WGS sequence"/>
</dbReference>
<dbReference type="AlphaFoldDB" id="A0A0A2SXQ9"/>
<dbReference type="EMBL" id="JNCF01000003">
    <property type="protein sequence ID" value="KGP64239.1"/>
    <property type="molecule type" value="Genomic_DNA"/>
</dbReference>
<dbReference type="GO" id="GO:0061503">
    <property type="term" value="F:tRNA threonylcarbamoyladenosine dehydratase"/>
    <property type="evidence" value="ECO:0007669"/>
    <property type="project" value="TreeGrafter"/>
</dbReference>
<keyword evidence="3" id="KW-1185">Reference proteome</keyword>
<dbReference type="PANTHER" id="PTHR43267">
    <property type="entry name" value="TRNA THREONYLCARBAMOYLADENOSINE DEHYDRATASE"/>
    <property type="match status" value="1"/>
</dbReference>
<evidence type="ECO:0000259" key="1">
    <source>
        <dbReference type="Pfam" id="PF00899"/>
    </source>
</evidence>
<dbReference type="Gene3D" id="3.40.50.720">
    <property type="entry name" value="NAD(P)-binding Rossmann-like Domain"/>
    <property type="match status" value="1"/>
</dbReference>
<feature type="domain" description="THIF-type NAD/FAD binding fold" evidence="1">
    <location>
        <begin position="36"/>
        <end position="320"/>
    </location>
</feature>
<reference evidence="2 3" key="1">
    <citation type="submission" date="2014-05" db="EMBL/GenBank/DDBJ databases">
        <authorList>
            <person name="Rizzardi K."/>
            <person name="Winiecka-Krusnell J."/>
            <person name="Ramliden M."/>
            <person name="Alm E."/>
            <person name="Andersson S."/>
            <person name="Byfors S."/>
        </authorList>
    </citation>
    <scope>NUCLEOTIDE SEQUENCE [LARGE SCALE GENOMIC DNA]</scope>
    <source>
        <strain evidence="2 3">LEGN</strain>
    </source>
</reference>
<dbReference type="InterPro" id="IPR000594">
    <property type="entry name" value="ThiF_NAD_FAD-bd"/>
</dbReference>
<dbReference type="OrthoDB" id="272552at2"/>
<dbReference type="STRING" id="1498499.EP47_04080"/>